<organism evidence="6 7">
    <name type="scientific">Clostridium manihotivorum</name>
    <dbReference type="NCBI Taxonomy" id="2320868"/>
    <lineage>
        <taxon>Bacteria</taxon>
        <taxon>Bacillati</taxon>
        <taxon>Bacillota</taxon>
        <taxon>Clostridia</taxon>
        <taxon>Eubacteriales</taxon>
        <taxon>Clostridiaceae</taxon>
        <taxon>Clostridium</taxon>
    </lineage>
</organism>
<proteinExistence type="inferred from homology"/>
<protein>
    <submittedName>
        <fullName evidence="6">Glycosyltransferase family 2 protein</fullName>
    </submittedName>
</protein>
<keyword evidence="7" id="KW-1185">Reference proteome</keyword>
<evidence type="ECO:0000256" key="2">
    <source>
        <dbReference type="ARBA" id="ARBA00006739"/>
    </source>
</evidence>
<feature type="domain" description="Glycosyltransferase 2-like" evidence="5">
    <location>
        <begin position="8"/>
        <end position="182"/>
    </location>
</feature>
<comment type="similarity">
    <text evidence="2">Belongs to the glycosyltransferase 2 family.</text>
</comment>
<keyword evidence="4 6" id="KW-0808">Transferase</keyword>
<dbReference type="GO" id="GO:0016757">
    <property type="term" value="F:glycosyltransferase activity"/>
    <property type="evidence" value="ECO:0007669"/>
    <property type="project" value="UniProtKB-KW"/>
</dbReference>
<dbReference type="SMR" id="A0A410E063"/>
<evidence type="ECO:0000256" key="4">
    <source>
        <dbReference type="ARBA" id="ARBA00022679"/>
    </source>
</evidence>
<dbReference type="OrthoDB" id="9813495at2"/>
<evidence type="ECO:0000313" key="7">
    <source>
        <dbReference type="Proteomes" id="UP000286268"/>
    </source>
</evidence>
<dbReference type="RefSeq" id="WP_128215400.1">
    <property type="nucleotide sequence ID" value="NZ_CP025746.1"/>
</dbReference>
<evidence type="ECO:0000256" key="3">
    <source>
        <dbReference type="ARBA" id="ARBA00022676"/>
    </source>
</evidence>
<name>A0A410E063_9CLOT</name>
<keyword evidence="3" id="KW-0328">Glycosyltransferase</keyword>
<evidence type="ECO:0000313" key="6">
    <source>
        <dbReference type="EMBL" id="QAA34688.1"/>
    </source>
</evidence>
<dbReference type="Gene3D" id="3.90.550.10">
    <property type="entry name" value="Spore Coat Polysaccharide Biosynthesis Protein SpsA, Chain A"/>
    <property type="match status" value="1"/>
</dbReference>
<dbReference type="Pfam" id="PF00535">
    <property type="entry name" value="Glycos_transf_2"/>
    <property type="match status" value="1"/>
</dbReference>
<dbReference type="InterPro" id="IPR029044">
    <property type="entry name" value="Nucleotide-diphossugar_trans"/>
</dbReference>
<dbReference type="InterPro" id="IPR001173">
    <property type="entry name" value="Glyco_trans_2-like"/>
</dbReference>
<evidence type="ECO:0000259" key="5">
    <source>
        <dbReference type="Pfam" id="PF00535"/>
    </source>
</evidence>
<comment type="pathway">
    <text evidence="1">Cell wall biogenesis; cell wall polysaccharide biosynthesis.</text>
</comment>
<dbReference type="Proteomes" id="UP000286268">
    <property type="component" value="Chromosome"/>
</dbReference>
<dbReference type="KEGG" id="cmah:C1I91_25330"/>
<sequence>MEEALIYIVLLNYNGARDTLDCIESLKKIKYKNYKIVVVDNKSTDDSEKVIRRAVGEQYVVLQSGKNGGFAEGNNLGIEHGLKAGAEYILLINTDTLVEPDFLTEMVNTFNTDSSIGIVGSQINYYPETDKIWFGGGKIKWDRFSGAHEQQGEVDCGSKEIRQIDFMTGCCMLIKREIFEKVGLLPKEYFMYLEDLDFCIALAEKKYKIMYNPNAKIYHKVSASTGGEESAFSVKYGNRNRVILMNKYSYKLGRIEFLKARSFFYLSRVIKYFKYIMSGDKERATAMVEGLKQGRDYVKFN</sequence>
<dbReference type="EMBL" id="CP025746">
    <property type="protein sequence ID" value="QAA34688.1"/>
    <property type="molecule type" value="Genomic_DNA"/>
</dbReference>
<dbReference type="CDD" id="cd04186">
    <property type="entry name" value="GT_2_like_c"/>
    <property type="match status" value="1"/>
</dbReference>
<evidence type="ECO:0000256" key="1">
    <source>
        <dbReference type="ARBA" id="ARBA00004776"/>
    </source>
</evidence>
<dbReference type="PANTHER" id="PTHR43179">
    <property type="entry name" value="RHAMNOSYLTRANSFERASE WBBL"/>
    <property type="match status" value="1"/>
</dbReference>
<gene>
    <name evidence="6" type="ORF">C1I91_25330</name>
</gene>
<accession>A0A410E063</accession>
<dbReference type="AlphaFoldDB" id="A0A410E063"/>
<dbReference type="PANTHER" id="PTHR43179:SF12">
    <property type="entry name" value="GALACTOFURANOSYLTRANSFERASE GLFT2"/>
    <property type="match status" value="1"/>
</dbReference>
<dbReference type="SUPFAM" id="SSF53448">
    <property type="entry name" value="Nucleotide-diphospho-sugar transferases"/>
    <property type="match status" value="1"/>
</dbReference>
<reference evidence="6 7" key="1">
    <citation type="submission" date="2018-01" db="EMBL/GenBank/DDBJ databases">
        <title>Genome Sequencing and Assembly of Anaerobacter polyendosporus strain CT4.</title>
        <authorList>
            <person name="Tachaapaikoon C."/>
            <person name="Sutheeworapong S."/>
            <person name="Jenjaroenpun P."/>
            <person name="Wongsurawat T."/>
            <person name="Nookeaw I."/>
            <person name="Cheawchanlertfa P."/>
            <person name="Kosugi A."/>
            <person name="Cheevadhanarak S."/>
            <person name="Ratanakhanokchai K."/>
        </authorList>
    </citation>
    <scope>NUCLEOTIDE SEQUENCE [LARGE SCALE GENOMIC DNA]</scope>
    <source>
        <strain evidence="6 7">CT4</strain>
    </source>
</reference>